<gene>
    <name evidence="1" type="ORF">GCM10009007_19320</name>
</gene>
<dbReference type="EMBL" id="BMZG01000012">
    <property type="protein sequence ID" value="GHA78430.1"/>
    <property type="molecule type" value="Genomic_DNA"/>
</dbReference>
<organism evidence="1 2">
    <name type="scientific">Formosimonas limnophila</name>
    <dbReference type="NCBI Taxonomy" id="1384487"/>
    <lineage>
        <taxon>Bacteria</taxon>
        <taxon>Pseudomonadati</taxon>
        <taxon>Pseudomonadota</taxon>
        <taxon>Betaproteobacteria</taxon>
        <taxon>Burkholderiales</taxon>
        <taxon>Burkholderiaceae</taxon>
        <taxon>Formosimonas</taxon>
    </lineage>
</organism>
<comment type="caution">
    <text evidence="1">The sequence shown here is derived from an EMBL/GenBank/DDBJ whole genome shotgun (WGS) entry which is preliminary data.</text>
</comment>
<reference evidence="1" key="1">
    <citation type="journal article" date="2014" name="Int. J. Syst. Evol. Microbiol.">
        <title>Complete genome sequence of Corynebacterium casei LMG S-19264T (=DSM 44701T), isolated from a smear-ripened cheese.</title>
        <authorList>
            <consortium name="US DOE Joint Genome Institute (JGI-PGF)"/>
            <person name="Walter F."/>
            <person name="Albersmeier A."/>
            <person name="Kalinowski J."/>
            <person name="Ruckert C."/>
        </authorList>
    </citation>
    <scope>NUCLEOTIDE SEQUENCE</scope>
    <source>
        <strain evidence="1">KCTC 32501</strain>
    </source>
</reference>
<keyword evidence="2" id="KW-1185">Reference proteome</keyword>
<protein>
    <recommendedName>
        <fullName evidence="3">Major capsid protein</fullName>
    </recommendedName>
</protein>
<proteinExistence type="predicted"/>
<reference evidence="1" key="2">
    <citation type="submission" date="2020-09" db="EMBL/GenBank/DDBJ databases">
        <authorList>
            <person name="Sun Q."/>
            <person name="Kim S."/>
        </authorList>
    </citation>
    <scope>NUCLEOTIDE SEQUENCE</scope>
    <source>
        <strain evidence="1">KCTC 32501</strain>
    </source>
</reference>
<dbReference type="RefSeq" id="WP_189493766.1">
    <property type="nucleotide sequence ID" value="NZ_BMZG01000012.1"/>
</dbReference>
<evidence type="ECO:0008006" key="3">
    <source>
        <dbReference type="Google" id="ProtNLM"/>
    </source>
</evidence>
<name>A0A8J3CNJ7_9BURK</name>
<accession>A0A8J3CNJ7</accession>
<dbReference type="AlphaFoldDB" id="A0A8J3CNJ7"/>
<sequence>MPQYTNATDTEVQHFMDSVGITPTTPQVDTDRLSQQLSNPNVPETIEAYIDSVATATGNGERARDSVAQALSKGVDAFITAHGRSPTADVISHAIQQGQGYLDSVAGDSVSGTEHNSLSMQANRAIVATRVSVATAVPFAAYLPQDIGSNEGKIIIASHDAIKALGLYPENGNIDGANAGKRLVSPQRVTLLDENGNGKITANMVTPYQCDPDGMVVPLLKNRTQIRVNGVVVATSASESNVEVFSNAFKIGTDLYAVSGSITMDTGEVSAKFIPDLPENTLVQAVGFVDMEKDKDMRYTPQIGVSAQKKSIYAVPYRLFVEVTPESRKQFQNEIGIDPATDGMAAAQRQALIEDHYTAIKDAMVIGLHSNYMLFNFNAADQMNQKTTSEIMKDLRVTLNQMSQKMAMDNGSHGGNILYADEKAAALLASLDSTIFVPSGLPKRPYVYRLGRLDNQYEVYFAGNGLLHMGGKGKGLPPTNGRLVMVGANQEQVSFNPFVAYSPYAPTVKQFDNANQVYLMTGSSVIQPNPFAQYAKSCGVVDILNAI</sequence>
<evidence type="ECO:0000313" key="2">
    <source>
        <dbReference type="Proteomes" id="UP000614287"/>
    </source>
</evidence>
<dbReference type="Proteomes" id="UP000614287">
    <property type="component" value="Unassembled WGS sequence"/>
</dbReference>
<evidence type="ECO:0000313" key="1">
    <source>
        <dbReference type="EMBL" id="GHA78430.1"/>
    </source>
</evidence>